<dbReference type="Pfam" id="PF13302">
    <property type="entry name" value="Acetyltransf_3"/>
    <property type="match status" value="1"/>
</dbReference>
<reference evidence="2" key="1">
    <citation type="submission" date="2020-02" db="EMBL/GenBank/DDBJ databases">
        <authorList>
            <person name="Meier V. D."/>
        </authorList>
    </citation>
    <scope>NUCLEOTIDE SEQUENCE</scope>
    <source>
        <strain evidence="2">AVDCRST_MAG39</strain>
    </source>
</reference>
<sequence>MFAVTERLLLRPGWPEDAHALAAALGDREVVRNLARVPWPYGLGDAAELLARERPAGAIPDFLIFTRVNARPRLVGGIGFGEHEGATEIGYWIARAEWGRGYATEAGRALLATARDGLRLPRLGAGHMIDNPASGAVLRKLGFRPTGAVRPRFSRARGETVPTVEYAWERDTDRSGPAAVALAA</sequence>
<dbReference type="InterPro" id="IPR000182">
    <property type="entry name" value="GNAT_dom"/>
</dbReference>
<dbReference type="PANTHER" id="PTHR43792">
    <property type="entry name" value="GNAT FAMILY, PUTATIVE (AFU_ORTHOLOGUE AFUA_3G00765)-RELATED-RELATED"/>
    <property type="match status" value="1"/>
</dbReference>
<dbReference type="EMBL" id="CADCVW010000104">
    <property type="protein sequence ID" value="CAA9519828.1"/>
    <property type="molecule type" value="Genomic_DNA"/>
</dbReference>
<dbReference type="InterPro" id="IPR051531">
    <property type="entry name" value="N-acetyltransferase"/>
</dbReference>
<gene>
    <name evidence="2" type="ORF">AVDCRST_MAG39-2565</name>
</gene>
<name>A0A6J4TC32_9SPHN</name>
<proteinExistence type="predicted"/>
<dbReference type="GO" id="GO:0005840">
    <property type="term" value="C:ribosome"/>
    <property type="evidence" value="ECO:0007669"/>
    <property type="project" value="UniProtKB-KW"/>
</dbReference>
<keyword evidence="2" id="KW-0687">Ribonucleoprotein</keyword>
<feature type="domain" description="N-acetyltransferase" evidence="1">
    <location>
        <begin position="18"/>
        <end position="171"/>
    </location>
</feature>
<dbReference type="PROSITE" id="PS51186">
    <property type="entry name" value="GNAT"/>
    <property type="match status" value="1"/>
</dbReference>
<evidence type="ECO:0000259" key="1">
    <source>
        <dbReference type="PROSITE" id="PS51186"/>
    </source>
</evidence>
<dbReference type="InterPro" id="IPR016181">
    <property type="entry name" value="Acyl_CoA_acyltransferase"/>
</dbReference>
<accession>A0A6J4TC32</accession>
<dbReference type="AlphaFoldDB" id="A0A6J4TC32"/>
<dbReference type="Gene3D" id="3.40.630.30">
    <property type="match status" value="1"/>
</dbReference>
<dbReference type="GO" id="GO:0016747">
    <property type="term" value="F:acyltransferase activity, transferring groups other than amino-acyl groups"/>
    <property type="evidence" value="ECO:0007669"/>
    <property type="project" value="InterPro"/>
</dbReference>
<organism evidence="2">
    <name type="scientific">uncultured Sphingomonadaceae bacterium</name>
    <dbReference type="NCBI Taxonomy" id="169976"/>
    <lineage>
        <taxon>Bacteria</taxon>
        <taxon>Pseudomonadati</taxon>
        <taxon>Pseudomonadota</taxon>
        <taxon>Alphaproteobacteria</taxon>
        <taxon>Sphingomonadales</taxon>
        <taxon>Sphingomonadaceae</taxon>
        <taxon>environmental samples</taxon>
    </lineage>
</organism>
<evidence type="ECO:0000313" key="2">
    <source>
        <dbReference type="EMBL" id="CAA9519828.1"/>
    </source>
</evidence>
<protein>
    <submittedName>
        <fullName evidence="2">50S ribosomal protein acetyltransferase</fullName>
    </submittedName>
</protein>
<keyword evidence="2" id="KW-0689">Ribosomal protein</keyword>
<dbReference type="SUPFAM" id="SSF55729">
    <property type="entry name" value="Acyl-CoA N-acyltransferases (Nat)"/>
    <property type="match status" value="1"/>
</dbReference>
<keyword evidence="2" id="KW-0808">Transferase</keyword>